<evidence type="ECO:0000256" key="1">
    <source>
        <dbReference type="SAM" id="Phobius"/>
    </source>
</evidence>
<evidence type="ECO:0000313" key="2">
    <source>
        <dbReference type="EMBL" id="KOY80355.1"/>
    </source>
</evidence>
<gene>
    <name evidence="2" type="ORF">ADM90_21190</name>
</gene>
<comment type="caution">
    <text evidence="2">The sequence shown here is derived from an EMBL/GenBank/DDBJ whole genome shotgun (WGS) entry which is preliminary data.</text>
</comment>
<dbReference type="RefSeq" id="WP_053996856.1">
    <property type="nucleotide sequence ID" value="NZ_CP065643.1"/>
</dbReference>
<dbReference type="AlphaFoldDB" id="A0A0N0CUH5"/>
<feature type="transmembrane region" description="Helical" evidence="1">
    <location>
        <begin position="21"/>
        <end position="43"/>
    </location>
</feature>
<keyword evidence="1" id="KW-1133">Transmembrane helix</keyword>
<protein>
    <submittedName>
        <fullName evidence="2">Uncharacterized protein</fullName>
    </submittedName>
</protein>
<accession>A0A0N0CUH5</accession>
<keyword evidence="1" id="KW-0812">Transmembrane</keyword>
<proteinExistence type="predicted"/>
<feature type="transmembrane region" description="Helical" evidence="1">
    <location>
        <begin position="49"/>
        <end position="70"/>
    </location>
</feature>
<keyword evidence="3" id="KW-1185">Reference proteome</keyword>
<dbReference type="Proteomes" id="UP000037977">
    <property type="component" value="Unassembled WGS sequence"/>
</dbReference>
<organism evidence="2 3">
    <name type="scientific">Lysinibacillus macroides</name>
    <dbReference type="NCBI Taxonomy" id="33935"/>
    <lineage>
        <taxon>Bacteria</taxon>
        <taxon>Bacillati</taxon>
        <taxon>Bacillota</taxon>
        <taxon>Bacilli</taxon>
        <taxon>Bacillales</taxon>
        <taxon>Bacillaceae</taxon>
        <taxon>Lysinibacillus</taxon>
    </lineage>
</organism>
<sequence length="72" mass="8350">MGRKRAARKNGLDKRYEEITVKSLASGWKITLISIYLLFLVIVGVQFEVLGILFLVHMVGWTFSIAYYHLKF</sequence>
<reference evidence="2 3" key="1">
    <citation type="submission" date="2015-07" db="EMBL/GenBank/DDBJ databases">
        <title>Genome sequencing project for genomic taxonomy and phylogenomics of Bacillus-like bacteria.</title>
        <authorList>
            <person name="Liu B."/>
            <person name="Wang J."/>
            <person name="Zhu Y."/>
            <person name="Liu G."/>
            <person name="Chen Q."/>
            <person name="Chen Z."/>
            <person name="Che J."/>
            <person name="Ge C."/>
            <person name="Shi H."/>
            <person name="Pan Z."/>
            <person name="Liu X."/>
        </authorList>
    </citation>
    <scope>NUCLEOTIDE SEQUENCE [LARGE SCALE GENOMIC DNA]</scope>
    <source>
        <strain evidence="2 3">DSM 54</strain>
    </source>
</reference>
<keyword evidence="1" id="KW-0472">Membrane</keyword>
<dbReference type="EMBL" id="LGCI01000011">
    <property type="protein sequence ID" value="KOY80355.1"/>
    <property type="molecule type" value="Genomic_DNA"/>
</dbReference>
<evidence type="ECO:0000313" key="3">
    <source>
        <dbReference type="Proteomes" id="UP000037977"/>
    </source>
</evidence>
<name>A0A0N0CUH5_9BACI</name>
<dbReference type="PATRIC" id="fig|33935.3.peg.4483"/>